<dbReference type="EMBL" id="QEWP01000002">
    <property type="protein sequence ID" value="PWE00848.1"/>
    <property type="molecule type" value="Genomic_DNA"/>
</dbReference>
<organism evidence="4 5">
    <name type="scientific">Marinilabilia rubra</name>
    <dbReference type="NCBI Taxonomy" id="2162893"/>
    <lineage>
        <taxon>Bacteria</taxon>
        <taxon>Pseudomonadati</taxon>
        <taxon>Bacteroidota</taxon>
        <taxon>Bacteroidia</taxon>
        <taxon>Marinilabiliales</taxon>
        <taxon>Marinilabiliaceae</taxon>
        <taxon>Marinilabilia</taxon>
    </lineage>
</organism>
<protein>
    <recommendedName>
        <fullName evidence="3">HTH tetR-type domain-containing protein</fullName>
    </recommendedName>
</protein>
<dbReference type="PROSITE" id="PS50977">
    <property type="entry name" value="HTH_TETR_2"/>
    <property type="match status" value="1"/>
</dbReference>
<dbReference type="OrthoDB" id="494991at2"/>
<dbReference type="RefSeq" id="WP_109263219.1">
    <property type="nucleotide sequence ID" value="NZ_QEWP01000002.1"/>
</dbReference>
<dbReference type="InterPro" id="IPR050624">
    <property type="entry name" value="HTH-type_Tx_Regulator"/>
</dbReference>
<dbReference type="AlphaFoldDB" id="A0A2U2BCQ5"/>
<dbReference type="PANTHER" id="PTHR43479:SF11">
    <property type="entry name" value="ACREF_ENVCD OPERON REPRESSOR-RELATED"/>
    <property type="match status" value="1"/>
</dbReference>
<feature type="DNA-binding region" description="H-T-H motif" evidence="2">
    <location>
        <begin position="30"/>
        <end position="49"/>
    </location>
</feature>
<dbReference type="InterPro" id="IPR009057">
    <property type="entry name" value="Homeodomain-like_sf"/>
</dbReference>
<evidence type="ECO:0000256" key="1">
    <source>
        <dbReference type="ARBA" id="ARBA00023125"/>
    </source>
</evidence>
<dbReference type="SUPFAM" id="SSF46689">
    <property type="entry name" value="Homeodomain-like"/>
    <property type="match status" value="1"/>
</dbReference>
<dbReference type="Pfam" id="PF00440">
    <property type="entry name" value="TetR_N"/>
    <property type="match status" value="1"/>
</dbReference>
<reference evidence="4 5" key="1">
    <citation type="submission" date="2018-05" db="EMBL/GenBank/DDBJ databases">
        <title>Marinilabilia rubrum sp. nov., isolated from saltern sediment.</title>
        <authorList>
            <person name="Zhang R."/>
        </authorList>
    </citation>
    <scope>NUCLEOTIDE SEQUENCE [LARGE SCALE GENOMIC DNA]</scope>
    <source>
        <strain evidence="4 5">WTE16</strain>
    </source>
</reference>
<name>A0A2U2BCQ5_9BACT</name>
<dbReference type="Gene3D" id="1.10.357.10">
    <property type="entry name" value="Tetracycline Repressor, domain 2"/>
    <property type="match status" value="1"/>
</dbReference>
<comment type="caution">
    <text evidence="4">The sequence shown here is derived from an EMBL/GenBank/DDBJ whole genome shotgun (WGS) entry which is preliminary data.</text>
</comment>
<gene>
    <name evidence="4" type="ORF">DDZ16_04450</name>
</gene>
<accession>A0A2U2BCQ5</accession>
<keyword evidence="5" id="KW-1185">Reference proteome</keyword>
<keyword evidence="1 2" id="KW-0238">DNA-binding</keyword>
<feature type="domain" description="HTH tetR-type" evidence="3">
    <location>
        <begin position="7"/>
        <end position="67"/>
    </location>
</feature>
<evidence type="ECO:0000313" key="4">
    <source>
        <dbReference type="EMBL" id="PWE00848.1"/>
    </source>
</evidence>
<evidence type="ECO:0000259" key="3">
    <source>
        <dbReference type="PROSITE" id="PS50977"/>
    </source>
</evidence>
<dbReference type="GO" id="GO:0003677">
    <property type="term" value="F:DNA binding"/>
    <property type="evidence" value="ECO:0007669"/>
    <property type="project" value="UniProtKB-UniRule"/>
</dbReference>
<dbReference type="InterPro" id="IPR001647">
    <property type="entry name" value="HTH_TetR"/>
</dbReference>
<evidence type="ECO:0000313" key="5">
    <source>
        <dbReference type="Proteomes" id="UP000244956"/>
    </source>
</evidence>
<proteinExistence type="predicted"/>
<sequence length="194" mass="22716">MARITDKNKIERLKQSTMKLVVENGFGGASAALISKDAGVAAGYFYMHYKGKYEMVNAIFQEVYQEFIILFEELEPDNAPFIESIETIIHRFVKLANTEPIKVKFLYVLSNDYSFAIDPIIRENNFQVIKKLKERGQKSNCLDPRITEDDLYLILFINSLQYINQRFKKSHNKEVIISELEEKHLFYLITKFLK</sequence>
<evidence type="ECO:0000256" key="2">
    <source>
        <dbReference type="PROSITE-ProRule" id="PRU00335"/>
    </source>
</evidence>
<dbReference type="Proteomes" id="UP000244956">
    <property type="component" value="Unassembled WGS sequence"/>
</dbReference>
<dbReference type="PANTHER" id="PTHR43479">
    <property type="entry name" value="ACREF/ENVCD OPERON REPRESSOR-RELATED"/>
    <property type="match status" value="1"/>
</dbReference>